<dbReference type="EMBL" id="HE806323">
    <property type="protein sequence ID" value="CCH62547.1"/>
    <property type="molecule type" value="Genomic_DNA"/>
</dbReference>
<keyword evidence="2" id="KW-1185">Reference proteome</keyword>
<sequence length="248" mass="29478">MVYIQFFTEESEFLEKLYNPGIGGEFVFHLFVTGKNLEEGNDHFKIPEDFQIVKLPIIEDVYVRYLFLMFGTIANRHAGVIIDPIFQNKAETEDFINLISSDIKNTNDEYILHFLNHFFWKINQIKLYHLLKEMEAINYEMTMLHKFEASKVDRFVSTYRFVQSVCKTQEIIMPLPYTNFLDKSKIGPFIDMPEDDSRRTIYENFCQTNTIRQTELLIIEENLNHYNIWFDNSRILAFDGNSSITNNR</sequence>
<dbReference type="RefSeq" id="XP_004182066.1">
    <property type="nucleotide sequence ID" value="XM_004182018.1"/>
</dbReference>
<gene>
    <name evidence="1" type="primary">TBLA0H02630</name>
    <name evidence="1" type="ORF">TBLA_0H02630</name>
</gene>
<dbReference type="Proteomes" id="UP000002866">
    <property type="component" value="Chromosome 8"/>
</dbReference>
<organism evidence="1 2">
    <name type="scientific">Henningerozyma blattae (strain ATCC 34711 / CBS 6284 / DSM 70876 / NBRC 10599 / NRRL Y-10934 / UCD 77-7)</name>
    <name type="common">Yeast</name>
    <name type="synonym">Tetrapisispora blattae</name>
    <dbReference type="NCBI Taxonomy" id="1071380"/>
    <lineage>
        <taxon>Eukaryota</taxon>
        <taxon>Fungi</taxon>
        <taxon>Dikarya</taxon>
        <taxon>Ascomycota</taxon>
        <taxon>Saccharomycotina</taxon>
        <taxon>Saccharomycetes</taxon>
        <taxon>Saccharomycetales</taxon>
        <taxon>Saccharomycetaceae</taxon>
        <taxon>Henningerozyma</taxon>
    </lineage>
</organism>
<dbReference type="HOGENOM" id="CLU_1120755_0_0_1"/>
<dbReference type="KEGG" id="tbl:TBLA_0H02630"/>
<evidence type="ECO:0000313" key="2">
    <source>
        <dbReference type="Proteomes" id="UP000002866"/>
    </source>
</evidence>
<accession>I2H845</accession>
<dbReference type="GeneID" id="14497704"/>
<dbReference type="AlphaFoldDB" id="I2H845"/>
<proteinExistence type="predicted"/>
<reference evidence="1 2" key="1">
    <citation type="journal article" date="2011" name="Proc. Natl. Acad. Sci. U.S.A.">
        <title>Evolutionary erosion of yeast sex chromosomes by mating-type switching accidents.</title>
        <authorList>
            <person name="Gordon J.L."/>
            <person name="Armisen D."/>
            <person name="Proux-Wera E."/>
            <person name="Oheigeartaigh S.S."/>
            <person name="Byrne K.P."/>
            <person name="Wolfe K.H."/>
        </authorList>
    </citation>
    <scope>NUCLEOTIDE SEQUENCE [LARGE SCALE GENOMIC DNA]</scope>
    <source>
        <strain evidence="2">ATCC 34711 / CBS 6284 / DSM 70876 / NBRC 10599 / NRRL Y-10934 / UCD 77-7</strain>
    </source>
</reference>
<protein>
    <submittedName>
        <fullName evidence="1">Uncharacterized protein</fullName>
    </submittedName>
</protein>
<evidence type="ECO:0000313" key="1">
    <source>
        <dbReference type="EMBL" id="CCH62547.1"/>
    </source>
</evidence>
<name>I2H845_HENB6</name>
<dbReference type="InParanoid" id="I2H845"/>